<dbReference type="InParanoid" id="A0A0G4EC21"/>
<feature type="compositionally biased region" description="Basic and acidic residues" evidence="1">
    <location>
        <begin position="113"/>
        <end position="123"/>
    </location>
</feature>
<keyword evidence="3" id="KW-1185">Reference proteome</keyword>
<proteinExistence type="predicted"/>
<gene>
    <name evidence="2" type="ORF">Vbra_11250</name>
</gene>
<name>A0A0G4EC21_VITBC</name>
<dbReference type="EMBL" id="CDMY01000176">
    <property type="protein sequence ID" value="CEL93540.1"/>
    <property type="molecule type" value="Genomic_DNA"/>
</dbReference>
<feature type="compositionally biased region" description="Acidic residues" evidence="1">
    <location>
        <begin position="132"/>
        <end position="147"/>
    </location>
</feature>
<protein>
    <submittedName>
        <fullName evidence="2">Uncharacterized protein</fullName>
    </submittedName>
</protein>
<dbReference type="AlphaFoldDB" id="A0A0G4EC21"/>
<sequence>MPAEQRTRSKKDDEKKTGKEGEREQRGASSVWDRVQPPKSEGPSTAEGGLKVSKRQQREIDSSLLGAISEDGQLLSKSDMGKVLSGRVAVYDSHTSTLPMSPDRPPTGDLQLEQERQEPRQQQEQHQPQWSDSEEEEEQIDDVEEQQEQARTWMQTRPILDEAHEPLAAAHGPFYATPPSSHFRLIWAT</sequence>
<feature type="compositionally biased region" description="Basic and acidic residues" evidence="1">
    <location>
        <begin position="1"/>
        <end position="26"/>
    </location>
</feature>
<organism evidence="2 3">
    <name type="scientific">Vitrella brassicaformis (strain CCMP3155)</name>
    <dbReference type="NCBI Taxonomy" id="1169540"/>
    <lineage>
        <taxon>Eukaryota</taxon>
        <taxon>Sar</taxon>
        <taxon>Alveolata</taxon>
        <taxon>Colpodellida</taxon>
        <taxon>Vitrellaceae</taxon>
        <taxon>Vitrella</taxon>
    </lineage>
</organism>
<feature type="region of interest" description="Disordered" evidence="1">
    <location>
        <begin position="1"/>
        <end position="58"/>
    </location>
</feature>
<reference evidence="2 3" key="1">
    <citation type="submission" date="2014-11" db="EMBL/GenBank/DDBJ databases">
        <authorList>
            <person name="Zhu J."/>
            <person name="Qi W."/>
            <person name="Song R."/>
        </authorList>
    </citation>
    <scope>NUCLEOTIDE SEQUENCE [LARGE SCALE GENOMIC DNA]</scope>
</reference>
<accession>A0A0G4EC21</accession>
<evidence type="ECO:0000256" key="1">
    <source>
        <dbReference type="SAM" id="MobiDB-lite"/>
    </source>
</evidence>
<dbReference type="Proteomes" id="UP000041254">
    <property type="component" value="Unassembled WGS sequence"/>
</dbReference>
<feature type="region of interest" description="Disordered" evidence="1">
    <location>
        <begin position="93"/>
        <end position="155"/>
    </location>
</feature>
<dbReference type="VEuPathDB" id="CryptoDB:Vbra_11250"/>
<evidence type="ECO:0000313" key="2">
    <source>
        <dbReference type="EMBL" id="CEL93540.1"/>
    </source>
</evidence>
<evidence type="ECO:0000313" key="3">
    <source>
        <dbReference type="Proteomes" id="UP000041254"/>
    </source>
</evidence>